<organism evidence="16 17">
    <name type="scientific">Mya arenaria</name>
    <name type="common">Soft-shell clam</name>
    <dbReference type="NCBI Taxonomy" id="6604"/>
    <lineage>
        <taxon>Eukaryota</taxon>
        <taxon>Metazoa</taxon>
        <taxon>Spiralia</taxon>
        <taxon>Lophotrochozoa</taxon>
        <taxon>Mollusca</taxon>
        <taxon>Bivalvia</taxon>
        <taxon>Autobranchia</taxon>
        <taxon>Heteroconchia</taxon>
        <taxon>Euheterodonta</taxon>
        <taxon>Imparidentia</taxon>
        <taxon>Neoheterodontei</taxon>
        <taxon>Myida</taxon>
        <taxon>Myoidea</taxon>
        <taxon>Myidae</taxon>
        <taxon>Mya</taxon>
    </lineage>
</organism>
<keyword evidence="9 13" id="KW-0067">ATP-binding</keyword>
<keyword evidence="8 13" id="KW-0418">Kinase</keyword>
<keyword evidence="12 13" id="KW-0675">Receptor</keyword>
<keyword evidence="10 13" id="KW-1133">Transmembrane helix</keyword>
<keyword evidence="6" id="KW-0732">Signal</keyword>
<evidence type="ECO:0000256" key="1">
    <source>
        <dbReference type="ARBA" id="ARBA00004479"/>
    </source>
</evidence>
<keyword evidence="13" id="KW-0464">Manganese</keyword>
<keyword evidence="4 13" id="KW-0808">Transferase</keyword>
<evidence type="ECO:0000313" key="17">
    <source>
        <dbReference type="Proteomes" id="UP001164746"/>
    </source>
</evidence>
<feature type="compositionally biased region" description="Polar residues" evidence="14">
    <location>
        <begin position="543"/>
        <end position="566"/>
    </location>
</feature>
<keyword evidence="7 13" id="KW-0547">Nucleotide-binding</keyword>
<evidence type="ECO:0000313" key="16">
    <source>
        <dbReference type="EMBL" id="WAR04295.1"/>
    </source>
</evidence>
<feature type="region of interest" description="Disordered" evidence="14">
    <location>
        <begin position="543"/>
        <end position="596"/>
    </location>
</feature>
<feature type="compositionally biased region" description="Polar residues" evidence="14">
    <location>
        <begin position="766"/>
        <end position="790"/>
    </location>
</feature>
<dbReference type="Gene3D" id="3.30.200.20">
    <property type="entry name" value="Phosphorylase Kinase, domain 1"/>
    <property type="match status" value="1"/>
</dbReference>
<evidence type="ECO:0000256" key="14">
    <source>
        <dbReference type="SAM" id="MobiDB-lite"/>
    </source>
</evidence>
<evidence type="ECO:0000256" key="12">
    <source>
        <dbReference type="ARBA" id="ARBA00023170"/>
    </source>
</evidence>
<evidence type="ECO:0000256" key="9">
    <source>
        <dbReference type="ARBA" id="ARBA00022840"/>
    </source>
</evidence>
<evidence type="ECO:0000259" key="15">
    <source>
        <dbReference type="PROSITE" id="PS50011"/>
    </source>
</evidence>
<keyword evidence="5 13" id="KW-0812">Transmembrane</keyword>
<feature type="compositionally biased region" description="Polar residues" evidence="14">
    <location>
        <begin position="426"/>
        <end position="438"/>
    </location>
</feature>
<dbReference type="InterPro" id="IPR000333">
    <property type="entry name" value="TGFB_receptor"/>
</dbReference>
<dbReference type="Gene3D" id="1.10.510.10">
    <property type="entry name" value="Transferase(Phosphotransferase) domain 1"/>
    <property type="match status" value="1"/>
</dbReference>
<dbReference type="InterPro" id="IPR011009">
    <property type="entry name" value="Kinase-like_dom_sf"/>
</dbReference>
<evidence type="ECO:0000256" key="10">
    <source>
        <dbReference type="ARBA" id="ARBA00022989"/>
    </source>
</evidence>
<dbReference type="PRINTS" id="PR00653">
    <property type="entry name" value="ACTIVIN2R"/>
</dbReference>
<keyword evidence="17" id="KW-1185">Reference proteome</keyword>
<evidence type="ECO:0000256" key="7">
    <source>
        <dbReference type="ARBA" id="ARBA00022741"/>
    </source>
</evidence>
<proteinExistence type="inferred from homology"/>
<feature type="transmembrane region" description="Helical" evidence="13">
    <location>
        <begin position="39"/>
        <end position="60"/>
    </location>
</feature>
<feature type="region of interest" description="Disordered" evidence="14">
    <location>
        <begin position="426"/>
        <end position="501"/>
    </location>
</feature>
<comment type="similarity">
    <text evidence="2 13">Belongs to the protein kinase superfamily. TKL Ser/Thr protein kinase family. TGFB receptor subfamily.</text>
</comment>
<dbReference type="Pfam" id="PF07714">
    <property type="entry name" value="PK_Tyr_Ser-Thr"/>
    <property type="match status" value="1"/>
</dbReference>
<comment type="catalytic activity">
    <reaction evidence="13">
        <text>L-threonyl-[receptor-protein] + ATP = O-phospho-L-threonyl-[receptor-protein] + ADP + H(+)</text>
        <dbReference type="Rhea" id="RHEA:44880"/>
        <dbReference type="Rhea" id="RHEA-COMP:11024"/>
        <dbReference type="Rhea" id="RHEA-COMP:11025"/>
        <dbReference type="ChEBI" id="CHEBI:15378"/>
        <dbReference type="ChEBI" id="CHEBI:30013"/>
        <dbReference type="ChEBI" id="CHEBI:30616"/>
        <dbReference type="ChEBI" id="CHEBI:61977"/>
        <dbReference type="ChEBI" id="CHEBI:456216"/>
        <dbReference type="EC" id="2.7.11.30"/>
    </reaction>
</comment>
<evidence type="ECO:0000256" key="3">
    <source>
        <dbReference type="ARBA" id="ARBA00022527"/>
    </source>
</evidence>
<gene>
    <name evidence="16" type="ORF">MAR_019664</name>
</gene>
<feature type="region of interest" description="Disordered" evidence="14">
    <location>
        <begin position="631"/>
        <end position="662"/>
    </location>
</feature>
<dbReference type="PROSITE" id="PS50011">
    <property type="entry name" value="PROTEIN_KINASE_DOM"/>
    <property type="match status" value="1"/>
</dbReference>
<keyword evidence="3 13" id="KW-0723">Serine/threonine-protein kinase</keyword>
<evidence type="ECO:0000256" key="5">
    <source>
        <dbReference type="ARBA" id="ARBA00022692"/>
    </source>
</evidence>
<name>A0ABY7E2R6_MYAAR</name>
<evidence type="ECO:0000256" key="2">
    <source>
        <dbReference type="ARBA" id="ARBA00009605"/>
    </source>
</evidence>
<dbReference type="EC" id="2.7.11.30" evidence="13"/>
<dbReference type="InterPro" id="IPR000719">
    <property type="entry name" value="Prot_kinase_dom"/>
</dbReference>
<comment type="subcellular location">
    <subcellularLocation>
        <location evidence="1 13">Membrane</location>
        <topology evidence="1 13">Single-pass type I membrane protein</topology>
    </subcellularLocation>
</comment>
<feature type="compositionally biased region" description="Polar residues" evidence="14">
    <location>
        <begin position="385"/>
        <end position="408"/>
    </location>
</feature>
<evidence type="ECO:0000256" key="8">
    <source>
        <dbReference type="ARBA" id="ARBA00022777"/>
    </source>
</evidence>
<dbReference type="EMBL" id="CP111016">
    <property type="protein sequence ID" value="WAR04295.1"/>
    <property type="molecule type" value="Genomic_DNA"/>
</dbReference>
<feature type="compositionally biased region" description="Polar residues" evidence="14">
    <location>
        <begin position="467"/>
        <end position="491"/>
    </location>
</feature>
<dbReference type="PANTHER" id="PTHR23255:SF100">
    <property type="entry name" value="RECEPTOR PROTEIN SERINE_THREONINE KINASE"/>
    <property type="match status" value="1"/>
</dbReference>
<feature type="region of interest" description="Disordered" evidence="14">
    <location>
        <begin position="716"/>
        <end position="815"/>
    </location>
</feature>
<sequence length="894" mass="99400">MCNNNISTDVVPMLINHTTDSSGPVTRHLRDPSYKERTIMISLLSVFSLAIVVLVLYLVYRFCLQPPRPPNTATSSTDDQQTPAFDIDDLKISCLITKGRYSEVWKGSLQEQDVAVKIYSPAYKQYYYNEKYIYSLPHMEHDNVIKFFGGEEKILEDGSVQHLLVLEYVPDGTLVNYLKNNTLDWFTMCKMCQTLAQSFKATVAHRDLNSRNVLIKPDLSCVIADLGFCMTAMGSKLIQKGRTENAEQTSLTDVGTLRYMAPELLDGAVNLRDCEASLKQIDMYSFGCPMPEFGLPYQAEAGNHPTFEEMQLLVSRNKVRPKFPEVWKEYNQAVRALKETIEECWDQDAEARLTALCVEERMTPTINTALLTHPTQGPRPGYNGSGHTQWGGLSSTSDSTAPNVVAEGNTSGHIINDIRNSTGLLRQSESTSALSENWNGERRGSFSTSTMETTLAVTPADSLPSHPKSQNINAMMNQPVPRNQGRNPITERNTHKRSDEELAVVGNNLLYGKDQNGPDQSRNTDSILESFTDSLETSLMQHDSLNHNRSPPSTHNHNQQNINPGTRTELPPKVFNNPDTRHEHMNGGKYLNRANISSNNKTATPKVVKKSKDIGILGHIALFGKLAFGGRLDRKRSSSESDNAAGRMESGRVYESGGRQNPMFEPSQTFETEVRITNNGPVVRPAQLQNKVSNLRNVDTSHSNVNRDIHRFSLEIESQDSSDPELQSDSPIISRHRVAPYSKSTSDLSPEKTCGYSKLEDDSKQPRPSTLSLKGHNYAQSGNGSMNSLSKVKGMASQKGSNTGHEKRPLLNGYKVTDNSTHCHKSENIDSFENKDDCKALFGINARFSLHDDRLMSDSSKNLGGESSDCRTSSSLNQFKSIDESAPTLTDCTC</sequence>
<dbReference type="InterPro" id="IPR001245">
    <property type="entry name" value="Ser-Thr/Tyr_kinase_cat_dom"/>
</dbReference>
<dbReference type="PANTHER" id="PTHR23255">
    <property type="entry name" value="TRANSFORMING GROWTH FACTOR-BETA RECEPTOR TYPE I AND II"/>
    <property type="match status" value="1"/>
</dbReference>
<evidence type="ECO:0000256" key="13">
    <source>
        <dbReference type="RuleBase" id="RU361271"/>
    </source>
</evidence>
<evidence type="ECO:0000256" key="11">
    <source>
        <dbReference type="ARBA" id="ARBA00023136"/>
    </source>
</evidence>
<feature type="domain" description="Protein kinase" evidence="15">
    <location>
        <begin position="90"/>
        <end position="366"/>
    </location>
</feature>
<keyword evidence="13" id="KW-0460">Magnesium</keyword>
<protein>
    <recommendedName>
        <fullName evidence="13">Serine/threonine-protein kinase receptor</fullName>
        <ecNumber evidence="13">2.7.11.30</ecNumber>
    </recommendedName>
</protein>
<dbReference type="Proteomes" id="UP001164746">
    <property type="component" value="Chromosome 5"/>
</dbReference>
<feature type="region of interest" description="Disordered" evidence="14">
    <location>
        <begin position="384"/>
        <end position="408"/>
    </location>
</feature>
<evidence type="ECO:0000256" key="6">
    <source>
        <dbReference type="ARBA" id="ARBA00022729"/>
    </source>
</evidence>
<comment type="cofactor">
    <cofactor evidence="13">
        <name>Mg(2+)</name>
        <dbReference type="ChEBI" id="CHEBI:18420"/>
    </cofactor>
    <cofactor evidence="13">
        <name>Mn(2+)</name>
        <dbReference type="ChEBI" id="CHEBI:29035"/>
    </cofactor>
</comment>
<evidence type="ECO:0000256" key="4">
    <source>
        <dbReference type="ARBA" id="ARBA00022679"/>
    </source>
</evidence>
<dbReference type="SUPFAM" id="SSF56112">
    <property type="entry name" value="Protein kinase-like (PK-like)"/>
    <property type="match status" value="1"/>
</dbReference>
<feature type="compositionally biased region" description="Polar residues" evidence="14">
    <location>
        <begin position="445"/>
        <end position="456"/>
    </location>
</feature>
<reference evidence="16" key="1">
    <citation type="submission" date="2022-11" db="EMBL/GenBank/DDBJ databases">
        <title>Centuries of genome instability and evolution in soft-shell clam transmissible cancer (bioRxiv).</title>
        <authorList>
            <person name="Hart S.F.M."/>
            <person name="Yonemitsu M.A."/>
            <person name="Giersch R.M."/>
            <person name="Beal B.F."/>
            <person name="Arriagada G."/>
            <person name="Davis B.W."/>
            <person name="Ostrander E.A."/>
            <person name="Goff S.P."/>
            <person name="Metzger M.J."/>
        </authorList>
    </citation>
    <scope>NUCLEOTIDE SEQUENCE</scope>
    <source>
        <strain evidence="16">MELC-2E11</strain>
        <tissue evidence="16">Siphon/mantle</tissue>
    </source>
</reference>
<keyword evidence="11 13" id="KW-0472">Membrane</keyword>
<keyword evidence="13" id="KW-0479">Metal-binding</keyword>
<accession>A0ABY7E2R6</accession>